<evidence type="ECO:0000256" key="1">
    <source>
        <dbReference type="SAM" id="Coils"/>
    </source>
</evidence>
<proteinExistence type="predicted"/>
<accession>A0ABD3PC60</accession>
<reference evidence="4 5" key="1">
    <citation type="submission" date="2024-10" db="EMBL/GenBank/DDBJ databases">
        <title>Updated reference genomes for cyclostephanoid diatoms.</title>
        <authorList>
            <person name="Roberts W.R."/>
            <person name="Alverson A.J."/>
        </authorList>
    </citation>
    <scope>NUCLEOTIDE SEQUENCE [LARGE SCALE GENOMIC DNA]</scope>
    <source>
        <strain evidence="4 5">AJA010-31</strain>
    </source>
</reference>
<feature type="region of interest" description="Disordered" evidence="2">
    <location>
        <begin position="299"/>
        <end position="332"/>
    </location>
</feature>
<name>A0ABD3PC60_9STRA</name>
<comment type="caution">
    <text evidence="4">The sequence shown here is derived from an EMBL/GenBank/DDBJ whole genome shotgun (WGS) entry which is preliminary data.</text>
</comment>
<organism evidence="4 5">
    <name type="scientific">Cyclotella atomus</name>
    <dbReference type="NCBI Taxonomy" id="382360"/>
    <lineage>
        <taxon>Eukaryota</taxon>
        <taxon>Sar</taxon>
        <taxon>Stramenopiles</taxon>
        <taxon>Ochrophyta</taxon>
        <taxon>Bacillariophyta</taxon>
        <taxon>Coscinodiscophyceae</taxon>
        <taxon>Thalassiosirophycidae</taxon>
        <taxon>Stephanodiscales</taxon>
        <taxon>Stephanodiscaceae</taxon>
        <taxon>Cyclotella</taxon>
    </lineage>
</organism>
<sequence length="332" mass="36423">MASMAHGVAAAGARHKLNAAGEDFLEPLLANTKAFDSDDDSEESEESVEFEKQGPIAKLKTTAIYGILCAGVAVSVLAFVLAPQTLTFVAGAICVANTDITGLNNTSRPCQTFASALRSLNNKLRRDANRLSDEVDALSDEVDALKPEAERAKEVEENLNGITAAQNINVDRLVELVRENGVIIEAMKDNLRKRVVQDIIKIVIDSDKDNDMRISKVESKMMLLKIRIQLQEYGVDFDEAKFYKVLSVNPCVSRIISLIRKLVPNLEFESERPSDDESTVDEESDIQAVAEMFTWANDDTVTSDGSRRVSIMAPTRPSFSPKIGASSRKVRG</sequence>
<keyword evidence="5" id="KW-1185">Reference proteome</keyword>
<evidence type="ECO:0000313" key="4">
    <source>
        <dbReference type="EMBL" id="KAL3785592.1"/>
    </source>
</evidence>
<keyword evidence="3" id="KW-0812">Transmembrane</keyword>
<evidence type="ECO:0000256" key="3">
    <source>
        <dbReference type="SAM" id="Phobius"/>
    </source>
</evidence>
<dbReference type="Proteomes" id="UP001530400">
    <property type="component" value="Unassembled WGS sequence"/>
</dbReference>
<keyword evidence="3" id="KW-0472">Membrane</keyword>
<dbReference type="EMBL" id="JALLPJ020000685">
    <property type="protein sequence ID" value="KAL3785592.1"/>
    <property type="molecule type" value="Genomic_DNA"/>
</dbReference>
<feature type="coiled-coil region" evidence="1">
    <location>
        <begin position="114"/>
        <end position="141"/>
    </location>
</feature>
<gene>
    <name evidence="4" type="ORF">ACHAWO_006173</name>
</gene>
<protein>
    <recommendedName>
        <fullName evidence="6">Transmembrane protein</fullName>
    </recommendedName>
</protein>
<feature type="transmembrane region" description="Helical" evidence="3">
    <location>
        <begin position="62"/>
        <end position="82"/>
    </location>
</feature>
<evidence type="ECO:0008006" key="6">
    <source>
        <dbReference type="Google" id="ProtNLM"/>
    </source>
</evidence>
<evidence type="ECO:0000256" key="2">
    <source>
        <dbReference type="SAM" id="MobiDB-lite"/>
    </source>
</evidence>
<dbReference type="AlphaFoldDB" id="A0ABD3PC60"/>
<evidence type="ECO:0000313" key="5">
    <source>
        <dbReference type="Proteomes" id="UP001530400"/>
    </source>
</evidence>
<keyword evidence="1" id="KW-0175">Coiled coil</keyword>
<keyword evidence="3" id="KW-1133">Transmembrane helix</keyword>